<dbReference type="InterPro" id="IPR026460">
    <property type="entry name" value="Aldehyde_dehydrogenase_Rv0768"/>
</dbReference>
<dbReference type="CDD" id="cd07089">
    <property type="entry name" value="ALDH_CddD-AldA-like"/>
    <property type="match status" value="1"/>
</dbReference>
<dbReference type="GO" id="GO:0004029">
    <property type="term" value="F:aldehyde dehydrogenase (NAD+) activity"/>
    <property type="evidence" value="ECO:0007669"/>
    <property type="project" value="UniProtKB-EC"/>
</dbReference>
<organism evidence="7 8">
    <name type="scientific">Planomonospora venezuelensis</name>
    <dbReference type="NCBI Taxonomy" id="1999"/>
    <lineage>
        <taxon>Bacteria</taxon>
        <taxon>Bacillati</taxon>
        <taxon>Actinomycetota</taxon>
        <taxon>Actinomycetes</taxon>
        <taxon>Streptosporangiales</taxon>
        <taxon>Streptosporangiaceae</taxon>
        <taxon>Planomonospora</taxon>
    </lineage>
</organism>
<dbReference type="AlphaFoldDB" id="A0A841CZJ4"/>
<dbReference type="PROSITE" id="PS00687">
    <property type="entry name" value="ALDEHYDE_DEHYDR_GLU"/>
    <property type="match status" value="1"/>
</dbReference>
<evidence type="ECO:0000313" key="7">
    <source>
        <dbReference type="EMBL" id="MBB5961528.1"/>
    </source>
</evidence>
<comment type="caution">
    <text evidence="7">The sequence shown here is derived from an EMBL/GenBank/DDBJ whole genome shotgun (WGS) entry which is preliminary data.</text>
</comment>
<evidence type="ECO:0000256" key="3">
    <source>
        <dbReference type="PROSITE-ProRule" id="PRU10007"/>
    </source>
</evidence>
<dbReference type="InterPro" id="IPR029510">
    <property type="entry name" value="Ald_DH_CS_GLU"/>
</dbReference>
<dbReference type="FunFam" id="3.40.605.10:FF:000026">
    <property type="entry name" value="Aldehyde dehydrogenase, putative"/>
    <property type="match status" value="1"/>
</dbReference>
<dbReference type="Gene3D" id="3.40.605.10">
    <property type="entry name" value="Aldehyde Dehydrogenase, Chain A, domain 1"/>
    <property type="match status" value="1"/>
</dbReference>
<reference evidence="7 8" key="1">
    <citation type="submission" date="2020-08" db="EMBL/GenBank/DDBJ databases">
        <title>Genomic Encyclopedia of Type Strains, Phase III (KMG-III): the genomes of soil and plant-associated and newly described type strains.</title>
        <authorList>
            <person name="Whitman W."/>
        </authorList>
    </citation>
    <scope>NUCLEOTIDE SEQUENCE [LARGE SCALE GENOMIC DNA]</scope>
    <source>
        <strain evidence="7 8">CECT 3303</strain>
    </source>
</reference>
<comment type="similarity">
    <text evidence="1 4">Belongs to the aldehyde dehydrogenase family.</text>
</comment>
<feature type="region of interest" description="Disordered" evidence="5">
    <location>
        <begin position="489"/>
        <end position="511"/>
    </location>
</feature>
<dbReference type="InterPro" id="IPR016162">
    <property type="entry name" value="Ald_DH_N"/>
</dbReference>
<evidence type="ECO:0000256" key="5">
    <source>
        <dbReference type="SAM" id="MobiDB-lite"/>
    </source>
</evidence>
<feature type="compositionally biased region" description="Gly residues" evidence="5">
    <location>
        <begin position="489"/>
        <end position="499"/>
    </location>
</feature>
<dbReference type="InterPro" id="IPR015590">
    <property type="entry name" value="Aldehyde_DH_dom"/>
</dbReference>
<evidence type="ECO:0000256" key="1">
    <source>
        <dbReference type="ARBA" id="ARBA00009986"/>
    </source>
</evidence>
<dbReference type="PANTHER" id="PTHR42804">
    <property type="entry name" value="ALDEHYDE DEHYDROGENASE"/>
    <property type="match status" value="1"/>
</dbReference>
<evidence type="ECO:0000256" key="4">
    <source>
        <dbReference type="RuleBase" id="RU003345"/>
    </source>
</evidence>
<protein>
    <submittedName>
        <fullName evidence="7">Aldehyde dehydrogenase (NAD+)</fullName>
        <ecNumber evidence="7">1.2.1.3</ecNumber>
    </submittedName>
</protein>
<keyword evidence="2 4" id="KW-0560">Oxidoreductase</keyword>
<feature type="domain" description="Aldehyde dehydrogenase" evidence="6">
    <location>
        <begin position="19"/>
        <end position="480"/>
    </location>
</feature>
<dbReference type="FunFam" id="3.40.605.10:FF:000007">
    <property type="entry name" value="NAD/NADP-dependent betaine aldehyde dehydrogenase"/>
    <property type="match status" value="1"/>
</dbReference>
<dbReference type="EMBL" id="JACHJJ010000002">
    <property type="protein sequence ID" value="MBB5961528.1"/>
    <property type="molecule type" value="Genomic_DNA"/>
</dbReference>
<dbReference type="NCBIfam" id="TIGR04284">
    <property type="entry name" value="aldehy_Rv0768"/>
    <property type="match status" value="1"/>
</dbReference>
<keyword evidence="8" id="KW-1185">Reference proteome</keyword>
<dbReference type="RefSeq" id="WP_184938481.1">
    <property type="nucleotide sequence ID" value="NZ_BAAAWZ010000001.1"/>
</dbReference>
<dbReference type="Gene3D" id="3.40.309.10">
    <property type="entry name" value="Aldehyde Dehydrogenase, Chain A, domain 2"/>
    <property type="match status" value="1"/>
</dbReference>
<dbReference type="SUPFAM" id="SSF53720">
    <property type="entry name" value="ALDH-like"/>
    <property type="match status" value="1"/>
</dbReference>
<dbReference type="PANTHER" id="PTHR42804:SF1">
    <property type="entry name" value="ALDEHYDE DEHYDROGENASE-RELATED"/>
    <property type="match status" value="1"/>
</dbReference>
<feature type="active site" evidence="3">
    <location>
        <position position="255"/>
    </location>
</feature>
<evidence type="ECO:0000256" key="2">
    <source>
        <dbReference type="ARBA" id="ARBA00023002"/>
    </source>
</evidence>
<dbReference type="Pfam" id="PF00171">
    <property type="entry name" value="Aldedh"/>
    <property type="match status" value="1"/>
</dbReference>
<name>A0A841CZJ4_PLAVE</name>
<feature type="compositionally biased region" description="Low complexity" evidence="5">
    <location>
        <begin position="500"/>
        <end position="511"/>
    </location>
</feature>
<evidence type="ECO:0000313" key="8">
    <source>
        <dbReference type="Proteomes" id="UP000562352"/>
    </source>
</evidence>
<evidence type="ECO:0000259" key="6">
    <source>
        <dbReference type="Pfam" id="PF00171"/>
    </source>
</evidence>
<proteinExistence type="inferred from homology"/>
<dbReference type="InterPro" id="IPR016163">
    <property type="entry name" value="Ald_DH_C"/>
</dbReference>
<dbReference type="InterPro" id="IPR016161">
    <property type="entry name" value="Ald_DH/histidinol_DH"/>
</dbReference>
<dbReference type="Proteomes" id="UP000562352">
    <property type="component" value="Unassembled WGS sequence"/>
</dbReference>
<accession>A0A841CZJ4</accession>
<gene>
    <name evidence="7" type="ORF">FHS22_000785</name>
</gene>
<sequence>MLGNSSPLLIDGGLLPGRHRFETVDPATEEVLGEAADATREDMDHAIAAARRAFDDSGWATDPALRVRCLRQLSEALTRHAGELRELTVAEAGAPRFLTYGAQLDAPVADLAWFAGLAERYAWEHDLGRASPMGMASDRRVVREPVGVVGAITPWNFPHQINLAKLGPALAAGNTVVLKPAPDTPWCAAALGVVVAEETDIPPGVVNVVTGADHVLGAMLSADPRVDLVSFTGSTQTGRAVMREAAETLKRVFLELGGKSAFIVLDDADLRGACSYAAFTAVTHAGQGCAITTRLLVPRARYGEAVEITAAAMAKLGTGDPRDDRTVCGPVISARQRERIEGYLDLARSEGGSFATGGGRPPGRDKGFWIEPTLVTGLTNDSRTAREEIFGPVLVIMPHDGDDDAVRIANDSPYGLSGAVHGGDPERARAVARRLRTGTVSVNGGVWYGADVPFGGYKQSGIGREMGVAGFEEYLETKAIAEIAPAGGAGARTGKGTGDAGRAAAAGEGAV</sequence>
<dbReference type="EC" id="1.2.1.3" evidence="7"/>